<evidence type="ECO:0000256" key="1">
    <source>
        <dbReference type="SAM" id="MobiDB-lite"/>
    </source>
</evidence>
<organism evidence="3 4">
    <name type="scientific">Paracoccus maritimus</name>
    <dbReference type="NCBI Taxonomy" id="2933292"/>
    <lineage>
        <taxon>Bacteria</taxon>
        <taxon>Pseudomonadati</taxon>
        <taxon>Pseudomonadota</taxon>
        <taxon>Alphaproteobacteria</taxon>
        <taxon>Rhodobacterales</taxon>
        <taxon>Paracoccaceae</taxon>
        <taxon>Paracoccus</taxon>
    </lineage>
</organism>
<comment type="caution">
    <text evidence="3">The sequence shown here is derived from an EMBL/GenBank/DDBJ whole genome shotgun (WGS) entry which is preliminary data.</text>
</comment>
<feature type="transmembrane region" description="Helical" evidence="2">
    <location>
        <begin position="21"/>
        <end position="40"/>
    </location>
</feature>
<accession>A0ABT2K913</accession>
<reference evidence="3 4" key="1">
    <citation type="submission" date="2022-04" db="EMBL/GenBank/DDBJ databases">
        <title>Paracoccus sp. YLB-12 draft genome sequence.</title>
        <authorList>
            <person name="Yu L."/>
        </authorList>
    </citation>
    <scope>NUCLEOTIDE SEQUENCE [LARGE SCALE GENOMIC DNA]</scope>
    <source>
        <strain evidence="3 4">YLB-12</strain>
    </source>
</reference>
<dbReference type="RefSeq" id="WP_260276914.1">
    <property type="nucleotide sequence ID" value="NZ_JANAVZ010000004.1"/>
</dbReference>
<sequence length="107" mass="11952">MPDRPLFLERASFRRRRLGDAARVLPVIAVLSVLVPVWWMPREVSFASGAVWLFCLWAAMILAVWLLHRALLRAEAATLRAEAEVADAAGVARATQEERSERNGDAL</sequence>
<keyword evidence="2" id="KW-1133">Transmembrane helix</keyword>
<evidence type="ECO:0000313" key="3">
    <source>
        <dbReference type="EMBL" id="MCT4333027.1"/>
    </source>
</evidence>
<name>A0ABT2K913_9RHOB</name>
<feature type="region of interest" description="Disordered" evidence="1">
    <location>
        <begin position="88"/>
        <end position="107"/>
    </location>
</feature>
<evidence type="ECO:0000256" key="2">
    <source>
        <dbReference type="SAM" id="Phobius"/>
    </source>
</evidence>
<keyword evidence="2" id="KW-0812">Transmembrane</keyword>
<feature type="transmembrane region" description="Helical" evidence="2">
    <location>
        <begin position="46"/>
        <end position="67"/>
    </location>
</feature>
<keyword evidence="2" id="KW-0472">Membrane</keyword>
<proteinExistence type="predicted"/>
<dbReference type="Proteomes" id="UP001320702">
    <property type="component" value="Unassembled WGS sequence"/>
</dbReference>
<evidence type="ECO:0000313" key="4">
    <source>
        <dbReference type="Proteomes" id="UP001320702"/>
    </source>
</evidence>
<feature type="compositionally biased region" description="Basic and acidic residues" evidence="1">
    <location>
        <begin position="95"/>
        <end position="107"/>
    </location>
</feature>
<dbReference type="EMBL" id="JANAVZ010000004">
    <property type="protein sequence ID" value="MCT4333027.1"/>
    <property type="molecule type" value="Genomic_DNA"/>
</dbReference>
<keyword evidence="4" id="KW-1185">Reference proteome</keyword>
<protein>
    <submittedName>
        <fullName evidence="3">Uncharacterized protein</fullName>
    </submittedName>
</protein>
<gene>
    <name evidence="3" type="ORF">MU516_09110</name>
</gene>